<organism evidence="8">
    <name type="scientific">Hymenolepis diminuta</name>
    <name type="common">Rat tapeworm</name>
    <dbReference type="NCBI Taxonomy" id="6216"/>
    <lineage>
        <taxon>Eukaryota</taxon>
        <taxon>Metazoa</taxon>
        <taxon>Spiralia</taxon>
        <taxon>Lophotrochozoa</taxon>
        <taxon>Platyhelminthes</taxon>
        <taxon>Cestoda</taxon>
        <taxon>Eucestoda</taxon>
        <taxon>Cyclophyllidea</taxon>
        <taxon>Hymenolepididae</taxon>
        <taxon>Hymenolepis</taxon>
    </lineage>
</organism>
<dbReference type="InterPro" id="IPR015915">
    <property type="entry name" value="Kelch-typ_b-propeller"/>
</dbReference>
<evidence type="ECO:0000256" key="1">
    <source>
        <dbReference type="ARBA" id="ARBA00022441"/>
    </source>
</evidence>
<reference evidence="6 7" key="2">
    <citation type="submission" date="2018-11" db="EMBL/GenBank/DDBJ databases">
        <authorList>
            <consortium name="Pathogen Informatics"/>
        </authorList>
    </citation>
    <scope>NUCLEOTIDE SEQUENCE [LARGE SCALE GENOMIC DNA]</scope>
</reference>
<keyword evidence="1" id="KW-0880">Kelch repeat</keyword>
<dbReference type="Pfam" id="PF07707">
    <property type="entry name" value="BACK"/>
    <property type="match status" value="1"/>
</dbReference>
<evidence type="ECO:0000313" key="6">
    <source>
        <dbReference type="EMBL" id="VDL19527.1"/>
    </source>
</evidence>
<gene>
    <name evidence="6" type="ORF">HDID_LOCUS2066</name>
</gene>
<evidence type="ECO:0000256" key="2">
    <source>
        <dbReference type="ARBA" id="ARBA00022737"/>
    </source>
</evidence>
<dbReference type="SMART" id="SM00612">
    <property type="entry name" value="Kelch"/>
    <property type="match status" value="5"/>
</dbReference>
<dbReference type="STRING" id="6216.A0A0R3SC11"/>
<evidence type="ECO:0000313" key="7">
    <source>
        <dbReference type="Proteomes" id="UP000274504"/>
    </source>
</evidence>
<dbReference type="Gene3D" id="1.25.40.420">
    <property type="match status" value="1"/>
</dbReference>
<accession>A0A0R3SC11</accession>
<dbReference type="PANTHER" id="PTHR45632:SF3">
    <property type="entry name" value="KELCH-LIKE PROTEIN 32"/>
    <property type="match status" value="1"/>
</dbReference>
<sequence length="723" mass="81737">MLIECFRGRDIDDLALAIHYCHIGQCKISTKIECDRVATPPAKRRGEESNLVLLSTSQLRLTPKMAECCLTCGLRVASTYGIENLHQQCIQFLKESLNIDSCWDHWTSIITSSKQPKTRIVYQVDKKAGQILIDFMQEKFRKFSPEILSEKLKNFNCAEMELILASNKLNARSEIEVINMIEKWIQAQQSNNHPHVRKFLPQVVPRLIQNCVRFELLEVREIDRLLQLPGMQTKSDESRSQCVFRLNHQRRKLIRETRNLRSLSIQSDQSEYNPLKESYRIPHEAIVVFGGWEGDQPSRRVRVFDARQKVWKTYDTDSRSNLLLPHPLMSFAIANINNEVIYIAGGESRGGQATQEVLRYEIKSSKSGWKGCAPMHDIRRDFVLVNFRNKTLYAIGGDNNRTVLDSVEALPLENGNPIGWLEVANMIIPRAAAAGDVVGSLIYVCGGYTESRMESLTNSCESYNSETNQWTLIQPMSQPRYFASAVAFQNHLFVLGGGGDSNVRASTSFMTMGYGSTVERLTPADGTWELMPPVSERADFATCILEDEIYCIGGGGETFYTGSVESWKPWIGSIRRIEGQERQQFHEDISIRSNTSSPIWMPITDTEDETEPMSQITAESESGEQLEGWHKGVQLPQSLWGHRAVTISGVDKVMQLLGIRVNQRSRTAFRAPERIASQQWRIKKIGGGKFLSIMDTIKPVSEIDNEAEKGDNGVGSNSMTMDS</sequence>
<dbReference type="InterPro" id="IPR006652">
    <property type="entry name" value="Kelch_1"/>
</dbReference>
<evidence type="ECO:0000313" key="8">
    <source>
        <dbReference type="WBParaSite" id="HDID_0000206501-mRNA-1"/>
    </source>
</evidence>
<dbReference type="EMBL" id="UYSG01000455">
    <property type="protein sequence ID" value="VDL19527.1"/>
    <property type="molecule type" value="Genomic_DNA"/>
</dbReference>
<evidence type="ECO:0000259" key="5">
    <source>
        <dbReference type="Pfam" id="PF24981"/>
    </source>
</evidence>
<feature type="compositionally biased region" description="Polar residues" evidence="3">
    <location>
        <begin position="714"/>
        <end position="723"/>
    </location>
</feature>
<dbReference type="InterPro" id="IPR011705">
    <property type="entry name" value="BACK"/>
</dbReference>
<feature type="domain" description="Attractin/MKLN-like beta-propeller" evidence="5">
    <location>
        <begin position="287"/>
        <end position="532"/>
    </location>
</feature>
<feature type="region of interest" description="Disordered" evidence="3">
    <location>
        <begin position="702"/>
        <end position="723"/>
    </location>
</feature>
<dbReference type="AlphaFoldDB" id="A0A0R3SC11"/>
<reference evidence="8" key="1">
    <citation type="submission" date="2017-02" db="UniProtKB">
        <authorList>
            <consortium name="WormBaseParasite"/>
        </authorList>
    </citation>
    <scope>IDENTIFICATION</scope>
</reference>
<dbReference type="OrthoDB" id="191037at2759"/>
<name>A0A0R3SC11_HYMDI</name>
<dbReference type="SUPFAM" id="SSF117281">
    <property type="entry name" value="Kelch motif"/>
    <property type="match status" value="1"/>
</dbReference>
<dbReference type="Gene3D" id="2.120.10.80">
    <property type="entry name" value="Kelch-type beta propeller"/>
    <property type="match status" value="1"/>
</dbReference>
<dbReference type="WBParaSite" id="HDID_0000206501-mRNA-1">
    <property type="protein sequence ID" value="HDID_0000206501-mRNA-1"/>
    <property type="gene ID" value="HDID_0000206501"/>
</dbReference>
<evidence type="ECO:0000256" key="3">
    <source>
        <dbReference type="SAM" id="MobiDB-lite"/>
    </source>
</evidence>
<proteinExistence type="predicted"/>
<evidence type="ECO:0000259" key="4">
    <source>
        <dbReference type="Pfam" id="PF07707"/>
    </source>
</evidence>
<keyword evidence="2" id="KW-0677">Repeat</keyword>
<dbReference type="InterPro" id="IPR056737">
    <property type="entry name" value="Beta-prop_ATRN-MKLN-like"/>
</dbReference>
<protein>
    <submittedName>
        <fullName evidence="8">BACK domain-containing protein</fullName>
    </submittedName>
</protein>
<dbReference type="PANTHER" id="PTHR45632">
    <property type="entry name" value="LD33804P"/>
    <property type="match status" value="1"/>
</dbReference>
<dbReference type="Pfam" id="PF24981">
    <property type="entry name" value="Beta-prop_ATRN-LZTR1"/>
    <property type="match status" value="1"/>
</dbReference>
<dbReference type="Proteomes" id="UP000274504">
    <property type="component" value="Unassembled WGS sequence"/>
</dbReference>
<feature type="domain" description="BACK" evidence="4">
    <location>
        <begin position="135"/>
        <end position="209"/>
    </location>
</feature>